<keyword evidence="1" id="KW-1133">Transmembrane helix</keyword>
<gene>
    <name evidence="2" type="ordered locus">SpiGrapes_0045</name>
</gene>
<feature type="transmembrane region" description="Helical" evidence="1">
    <location>
        <begin position="146"/>
        <end position="165"/>
    </location>
</feature>
<dbReference type="Pfam" id="PF11188">
    <property type="entry name" value="DUF2975"/>
    <property type="match status" value="1"/>
</dbReference>
<dbReference type="Proteomes" id="UP000005632">
    <property type="component" value="Chromosome"/>
</dbReference>
<reference evidence="2 3" key="1">
    <citation type="submission" date="2011-11" db="EMBL/GenBank/DDBJ databases">
        <title>Complete sequence of Spirochaeta sp. grapes.</title>
        <authorList>
            <consortium name="US DOE Joint Genome Institute"/>
            <person name="Lucas S."/>
            <person name="Han J."/>
            <person name="Lapidus A."/>
            <person name="Cheng J.-F."/>
            <person name="Goodwin L."/>
            <person name="Pitluck S."/>
            <person name="Peters L."/>
            <person name="Ovchinnikova G."/>
            <person name="Munk A.C."/>
            <person name="Detter J.C."/>
            <person name="Han C."/>
            <person name="Tapia R."/>
            <person name="Land M."/>
            <person name="Hauser L."/>
            <person name="Kyrpides N."/>
            <person name="Ivanova N."/>
            <person name="Pagani I."/>
            <person name="Ritalahtilisa K."/>
            <person name="Loeffler F."/>
            <person name="Woyke T."/>
        </authorList>
    </citation>
    <scope>NUCLEOTIDE SEQUENCE [LARGE SCALE GENOMIC DNA]</scope>
    <source>
        <strain evidence="3">ATCC BAA-1885 / DSM 22778 / Grapes</strain>
    </source>
</reference>
<organism evidence="2 3">
    <name type="scientific">Sphaerochaeta pleomorpha (strain ATCC BAA-1885 / DSM 22778 / Grapes)</name>
    <dbReference type="NCBI Taxonomy" id="158190"/>
    <lineage>
        <taxon>Bacteria</taxon>
        <taxon>Pseudomonadati</taxon>
        <taxon>Spirochaetota</taxon>
        <taxon>Spirochaetia</taxon>
        <taxon>Spirochaetales</taxon>
        <taxon>Sphaerochaetaceae</taxon>
        <taxon>Sphaerochaeta</taxon>
    </lineage>
</organism>
<dbReference type="STRING" id="158190.SpiGrapes_0045"/>
<keyword evidence="1" id="KW-0472">Membrane</keyword>
<accession>G8QT04</accession>
<dbReference type="KEGG" id="sgp:SpiGrapes_0045"/>
<evidence type="ECO:0000313" key="2">
    <source>
        <dbReference type="EMBL" id="AEV27909.1"/>
    </source>
</evidence>
<feature type="transmembrane region" description="Helical" evidence="1">
    <location>
        <begin position="105"/>
        <end position="126"/>
    </location>
</feature>
<feature type="transmembrane region" description="Helical" evidence="1">
    <location>
        <begin position="64"/>
        <end position="85"/>
    </location>
</feature>
<evidence type="ECO:0000256" key="1">
    <source>
        <dbReference type="SAM" id="Phobius"/>
    </source>
</evidence>
<dbReference type="RefSeq" id="WP_014268758.1">
    <property type="nucleotide sequence ID" value="NC_016633.1"/>
</dbReference>
<evidence type="ECO:0008006" key="4">
    <source>
        <dbReference type="Google" id="ProtNLM"/>
    </source>
</evidence>
<dbReference type="EMBL" id="CP003155">
    <property type="protein sequence ID" value="AEV27909.1"/>
    <property type="molecule type" value="Genomic_DNA"/>
</dbReference>
<sequence length="173" mass="19157">METQVPKRTKQFGIITAIFFWIAAVAVLATTFILLFPSLGFWAIDQIQGEGFSLALNQPLERNAPLVIASLIAMFSTLGILFLIYKIANSLKKETPFTLANAKRLKVMALLLLVATYCKQLVVYLIASGLQGQGISGRFTLLPSNLIIVLVLFLLSGIFHYGCILQDEYDRTI</sequence>
<dbReference type="InterPro" id="IPR021354">
    <property type="entry name" value="DUF2975"/>
</dbReference>
<protein>
    <recommendedName>
        <fullName evidence="4">DUF2975 domain-containing protein</fullName>
    </recommendedName>
</protein>
<dbReference type="AlphaFoldDB" id="G8QT04"/>
<evidence type="ECO:0000313" key="3">
    <source>
        <dbReference type="Proteomes" id="UP000005632"/>
    </source>
</evidence>
<keyword evidence="3" id="KW-1185">Reference proteome</keyword>
<name>G8QT04_SPHPG</name>
<dbReference type="HOGENOM" id="CLU_1546616_0_0_12"/>
<proteinExistence type="predicted"/>
<feature type="transmembrane region" description="Helical" evidence="1">
    <location>
        <begin position="12"/>
        <end position="44"/>
    </location>
</feature>
<keyword evidence="1" id="KW-0812">Transmembrane</keyword>